<gene>
    <name evidence="2" type="ORF">GZ78_17505</name>
</gene>
<name>A0A081NGG8_9GAMM</name>
<dbReference type="EMBL" id="JOKH01000003">
    <property type="protein sequence ID" value="KEQ17541.1"/>
    <property type="molecule type" value="Genomic_DNA"/>
</dbReference>
<keyword evidence="1" id="KW-1133">Transmembrane helix</keyword>
<accession>A0A081NGG8</accession>
<evidence type="ECO:0000313" key="2">
    <source>
        <dbReference type="EMBL" id="KEQ17541.1"/>
    </source>
</evidence>
<reference evidence="2 3" key="1">
    <citation type="submission" date="2014-06" db="EMBL/GenBank/DDBJ databases">
        <title>Whole Genome Sequences of Three Symbiotic Endozoicomonas Bacteria.</title>
        <authorList>
            <person name="Neave M.J."/>
            <person name="Apprill A."/>
            <person name="Voolstra C.R."/>
        </authorList>
    </citation>
    <scope>NUCLEOTIDE SEQUENCE [LARGE SCALE GENOMIC DNA]</scope>
    <source>
        <strain evidence="2 3">DSM 25634</strain>
    </source>
</reference>
<feature type="transmembrane region" description="Helical" evidence="1">
    <location>
        <begin position="61"/>
        <end position="81"/>
    </location>
</feature>
<evidence type="ECO:0000256" key="1">
    <source>
        <dbReference type="SAM" id="Phobius"/>
    </source>
</evidence>
<dbReference type="AlphaFoldDB" id="A0A081NGG8"/>
<keyword evidence="1" id="KW-0472">Membrane</keyword>
<proteinExistence type="predicted"/>
<protein>
    <submittedName>
        <fullName evidence="2">Uncharacterized protein</fullName>
    </submittedName>
</protein>
<evidence type="ECO:0000313" key="3">
    <source>
        <dbReference type="Proteomes" id="UP000028073"/>
    </source>
</evidence>
<organism evidence="2 3">
    <name type="scientific">Endozoicomonas numazuensis</name>
    <dbReference type="NCBI Taxonomy" id="1137799"/>
    <lineage>
        <taxon>Bacteria</taxon>
        <taxon>Pseudomonadati</taxon>
        <taxon>Pseudomonadota</taxon>
        <taxon>Gammaproteobacteria</taxon>
        <taxon>Oceanospirillales</taxon>
        <taxon>Endozoicomonadaceae</taxon>
        <taxon>Endozoicomonas</taxon>
    </lineage>
</organism>
<keyword evidence="3" id="KW-1185">Reference proteome</keyword>
<dbReference type="RefSeq" id="WP_152558774.1">
    <property type="nucleotide sequence ID" value="NZ_JOKH01000003.1"/>
</dbReference>
<keyword evidence="1" id="KW-0812">Transmembrane</keyword>
<sequence>MRSFIFSLLLYSSTLLAYSEESYIDEIAFINAAIISIVPVINFIQLKMNYNLQYNGSAKEFYFLGFAAISAIASELCMLMKENENQSRDYKSRSLRPQVLKSSSAYGIILESMLLNRILLQDIEDLNCTLLLSDSIIYPVSIGGNLKLSIGLKRKNSTYDLTHLESVYGMEDDSWFETLCISY</sequence>
<comment type="caution">
    <text evidence="2">The sequence shown here is derived from an EMBL/GenBank/DDBJ whole genome shotgun (WGS) entry which is preliminary data.</text>
</comment>
<feature type="transmembrane region" description="Helical" evidence="1">
    <location>
        <begin position="29"/>
        <end position="49"/>
    </location>
</feature>
<dbReference type="Proteomes" id="UP000028073">
    <property type="component" value="Unassembled WGS sequence"/>
</dbReference>